<dbReference type="OrthoDB" id="2129491at2759"/>
<evidence type="ECO:0000313" key="3">
    <source>
        <dbReference type="EMBL" id="GBP85966.1"/>
    </source>
</evidence>
<dbReference type="Gene3D" id="3.30.360.10">
    <property type="entry name" value="Dihydrodipicolinate Reductase, domain 2"/>
    <property type="match status" value="1"/>
</dbReference>
<feature type="domain" description="GFO/IDH/MocA-like oxidoreductase" evidence="2">
    <location>
        <begin position="43"/>
        <end position="87"/>
    </location>
</feature>
<name>A0A4C1ZBL6_EUMVA</name>
<organism evidence="3 4">
    <name type="scientific">Eumeta variegata</name>
    <name type="common">Bagworm moth</name>
    <name type="synonym">Eumeta japonica</name>
    <dbReference type="NCBI Taxonomy" id="151549"/>
    <lineage>
        <taxon>Eukaryota</taxon>
        <taxon>Metazoa</taxon>
        <taxon>Ecdysozoa</taxon>
        <taxon>Arthropoda</taxon>
        <taxon>Hexapoda</taxon>
        <taxon>Insecta</taxon>
        <taxon>Pterygota</taxon>
        <taxon>Neoptera</taxon>
        <taxon>Endopterygota</taxon>
        <taxon>Lepidoptera</taxon>
        <taxon>Glossata</taxon>
        <taxon>Ditrysia</taxon>
        <taxon>Tineoidea</taxon>
        <taxon>Psychidae</taxon>
        <taxon>Oiketicinae</taxon>
        <taxon>Eumeta</taxon>
    </lineage>
</organism>
<dbReference type="Proteomes" id="UP000299102">
    <property type="component" value="Unassembled WGS sequence"/>
</dbReference>
<protein>
    <submittedName>
        <fullName evidence="3">Trans-1,2-dihydrobenzene-1,2-diol dehydrogenase</fullName>
    </submittedName>
</protein>
<keyword evidence="4" id="KW-1185">Reference proteome</keyword>
<reference evidence="3 4" key="1">
    <citation type="journal article" date="2019" name="Commun. Biol.">
        <title>The bagworm genome reveals a unique fibroin gene that provides high tensile strength.</title>
        <authorList>
            <person name="Kono N."/>
            <person name="Nakamura H."/>
            <person name="Ohtoshi R."/>
            <person name="Tomita M."/>
            <person name="Numata K."/>
            <person name="Arakawa K."/>
        </authorList>
    </citation>
    <scope>NUCLEOTIDE SEQUENCE [LARGE SCALE GENOMIC DNA]</scope>
</reference>
<dbReference type="EMBL" id="BGZK01001772">
    <property type="protein sequence ID" value="GBP85966.1"/>
    <property type="molecule type" value="Genomic_DNA"/>
</dbReference>
<sequence>MTNSPFPLKSDPLHWISYSLSQEAGNALVTPLRLHVFMGAGELNEDGVDLAVSVILEYSGGRRAVLTANSKLRLDNRATVYGTKGRVTV</sequence>
<comment type="caution">
    <text evidence="3">The sequence shown here is derived from an EMBL/GenBank/DDBJ whole genome shotgun (WGS) entry which is preliminary data.</text>
</comment>
<dbReference type="SUPFAM" id="SSF55347">
    <property type="entry name" value="Glyceraldehyde-3-phosphate dehydrogenase-like, C-terminal domain"/>
    <property type="match status" value="1"/>
</dbReference>
<evidence type="ECO:0000313" key="4">
    <source>
        <dbReference type="Proteomes" id="UP000299102"/>
    </source>
</evidence>
<dbReference type="InterPro" id="IPR055170">
    <property type="entry name" value="GFO_IDH_MocA-like_dom"/>
</dbReference>
<dbReference type="AlphaFoldDB" id="A0A4C1ZBL6"/>
<evidence type="ECO:0000259" key="2">
    <source>
        <dbReference type="Pfam" id="PF22725"/>
    </source>
</evidence>
<gene>
    <name evidence="3" type="primary">dhdh</name>
    <name evidence="3" type="ORF">EVAR_63115_1</name>
</gene>
<comment type="similarity">
    <text evidence="1">Belongs to the Gfo/Idh/MocA family.</text>
</comment>
<accession>A0A4C1ZBL6</accession>
<proteinExistence type="inferred from homology"/>
<dbReference type="STRING" id="151549.A0A4C1ZBL6"/>
<evidence type="ECO:0000256" key="1">
    <source>
        <dbReference type="ARBA" id="ARBA00010928"/>
    </source>
</evidence>
<dbReference type="Pfam" id="PF22725">
    <property type="entry name" value="GFO_IDH_MocA_C3"/>
    <property type="match status" value="1"/>
</dbReference>